<sequence>MRPEHNRLERSYSVFKVSLRNLKRELLVVNFEYNNIVHQYVWRWHLVVGWSNCTERFYQKTLEQISWWPCYLAKPISGDDYISITLSISLNCQKVEGIRKILSSIMFGKLGLAI</sequence>
<reference evidence="1" key="1">
    <citation type="submission" date="2015-04" db="EMBL/GenBank/DDBJ databases">
        <title>The genome sequence of the plant pathogenic Rhizarian Plasmodiophora brassicae reveals insights in its biotrophic life cycle and the origin of chitin synthesis.</title>
        <authorList>
            <person name="Schwelm A."/>
            <person name="Fogelqvist J."/>
            <person name="Knaust A."/>
            <person name="Julke S."/>
            <person name="Lilja T."/>
            <person name="Dhandapani V."/>
            <person name="Bonilla-Rosso G."/>
            <person name="Karlsson M."/>
            <person name="Shevchenko A."/>
            <person name="Choi S.R."/>
            <person name="Kim H.G."/>
            <person name="Park J.Y."/>
            <person name="Lim Y.P."/>
            <person name="Ludwig-Muller J."/>
            <person name="Dixelius C."/>
        </authorList>
    </citation>
    <scope>NUCLEOTIDE SEQUENCE</scope>
    <source>
        <tissue evidence="1">Potato root galls</tissue>
    </source>
</reference>
<dbReference type="EMBL" id="HACM01001587">
    <property type="protein sequence ID" value="CRZ02029.1"/>
    <property type="molecule type" value="Transcribed_RNA"/>
</dbReference>
<accession>A0A0H5R2C2</accession>
<dbReference type="AlphaFoldDB" id="A0A0H5R2C2"/>
<proteinExistence type="predicted"/>
<organism evidence="1">
    <name type="scientific">Spongospora subterranea</name>
    <dbReference type="NCBI Taxonomy" id="70186"/>
    <lineage>
        <taxon>Eukaryota</taxon>
        <taxon>Sar</taxon>
        <taxon>Rhizaria</taxon>
        <taxon>Endomyxa</taxon>
        <taxon>Phytomyxea</taxon>
        <taxon>Plasmodiophorida</taxon>
        <taxon>Plasmodiophoridae</taxon>
        <taxon>Spongospora</taxon>
    </lineage>
</organism>
<protein>
    <submittedName>
        <fullName evidence="1">Uncharacterized protein</fullName>
    </submittedName>
</protein>
<name>A0A0H5R2C2_9EUKA</name>
<evidence type="ECO:0000313" key="1">
    <source>
        <dbReference type="EMBL" id="CRZ02029.1"/>
    </source>
</evidence>